<dbReference type="Proteomes" id="UP001161247">
    <property type="component" value="Chromosome 3"/>
</dbReference>
<organism evidence="3 4">
    <name type="scientific">Oldenlandia corymbosa var. corymbosa</name>
    <dbReference type="NCBI Taxonomy" id="529605"/>
    <lineage>
        <taxon>Eukaryota</taxon>
        <taxon>Viridiplantae</taxon>
        <taxon>Streptophyta</taxon>
        <taxon>Embryophyta</taxon>
        <taxon>Tracheophyta</taxon>
        <taxon>Spermatophyta</taxon>
        <taxon>Magnoliopsida</taxon>
        <taxon>eudicotyledons</taxon>
        <taxon>Gunneridae</taxon>
        <taxon>Pentapetalae</taxon>
        <taxon>asterids</taxon>
        <taxon>lamiids</taxon>
        <taxon>Gentianales</taxon>
        <taxon>Rubiaceae</taxon>
        <taxon>Rubioideae</taxon>
        <taxon>Spermacoceae</taxon>
        <taxon>Hedyotis-Oldenlandia complex</taxon>
        <taxon>Oldenlandia</taxon>
    </lineage>
</organism>
<evidence type="ECO:0000313" key="4">
    <source>
        <dbReference type="Proteomes" id="UP001161247"/>
    </source>
</evidence>
<reference evidence="3" key="1">
    <citation type="submission" date="2023-03" db="EMBL/GenBank/DDBJ databases">
        <authorList>
            <person name="Julca I."/>
        </authorList>
    </citation>
    <scope>NUCLEOTIDE SEQUENCE</scope>
</reference>
<feature type="compositionally biased region" description="Polar residues" evidence="1">
    <location>
        <begin position="139"/>
        <end position="148"/>
    </location>
</feature>
<feature type="region of interest" description="Disordered" evidence="1">
    <location>
        <begin position="139"/>
        <end position="172"/>
    </location>
</feature>
<evidence type="ECO:0000256" key="2">
    <source>
        <dbReference type="SAM" id="Phobius"/>
    </source>
</evidence>
<gene>
    <name evidence="3" type="ORF">OLC1_LOCUS7844</name>
</gene>
<sequence length="211" mass="24385">MASQIIEEKQDDDDEEEDSPVLIDSEAQKNKVRQIIKYQKYLYYSSSSSLSSSAGASCSSFTSSRRSSSLLDLMKVGSTSLRRLIDMEHTTLKTYLDEYSGSPMIKPIFLWGSDADDGKKYDDPWSPIKQARMMMMASTPNDFKSGKSSGDHSRGKKRSNMQQNTNRRRLTRKKSFRRLPRFGLWLFSGFRIFGFRLRLRRLRVMICGRKL</sequence>
<proteinExistence type="predicted"/>
<keyword evidence="2" id="KW-0472">Membrane</keyword>
<feature type="transmembrane region" description="Helical" evidence="2">
    <location>
        <begin position="182"/>
        <end position="199"/>
    </location>
</feature>
<protein>
    <submittedName>
        <fullName evidence="3">OLC1v1033723C1</fullName>
    </submittedName>
</protein>
<accession>A0AAV1CRJ1</accession>
<keyword evidence="2" id="KW-1133">Transmembrane helix</keyword>
<feature type="compositionally biased region" description="Acidic residues" evidence="1">
    <location>
        <begin position="9"/>
        <end position="19"/>
    </location>
</feature>
<evidence type="ECO:0000313" key="3">
    <source>
        <dbReference type="EMBL" id="CAI9097329.1"/>
    </source>
</evidence>
<keyword evidence="2" id="KW-0812">Transmembrane</keyword>
<evidence type="ECO:0000256" key="1">
    <source>
        <dbReference type="SAM" id="MobiDB-lite"/>
    </source>
</evidence>
<dbReference type="AlphaFoldDB" id="A0AAV1CRJ1"/>
<feature type="region of interest" description="Disordered" evidence="1">
    <location>
        <begin position="1"/>
        <end position="25"/>
    </location>
</feature>
<keyword evidence="4" id="KW-1185">Reference proteome</keyword>
<name>A0AAV1CRJ1_OLDCO</name>
<dbReference type="EMBL" id="OX459120">
    <property type="protein sequence ID" value="CAI9097329.1"/>
    <property type="molecule type" value="Genomic_DNA"/>
</dbReference>